<dbReference type="SUPFAM" id="SSF103481">
    <property type="entry name" value="Multidrug resistance efflux transporter EmrE"/>
    <property type="match status" value="1"/>
</dbReference>
<evidence type="ECO:0000313" key="3">
    <source>
        <dbReference type="EMBL" id="HGZ10934.1"/>
    </source>
</evidence>
<protein>
    <recommendedName>
        <fullName evidence="2">EamA domain-containing protein</fullName>
    </recommendedName>
</protein>
<feature type="transmembrane region" description="Helical" evidence="1">
    <location>
        <begin position="62"/>
        <end position="82"/>
    </location>
</feature>
<dbReference type="AlphaFoldDB" id="A0A7C5AKK5"/>
<dbReference type="Gene3D" id="1.10.3730.20">
    <property type="match status" value="1"/>
</dbReference>
<gene>
    <name evidence="3" type="ORF">ENW48_01790</name>
</gene>
<dbReference type="GO" id="GO:0016020">
    <property type="term" value="C:membrane"/>
    <property type="evidence" value="ECO:0007669"/>
    <property type="project" value="InterPro"/>
</dbReference>
<keyword evidence="1" id="KW-1133">Transmembrane helix</keyword>
<feature type="transmembrane region" description="Helical" evidence="1">
    <location>
        <begin position="32"/>
        <end position="50"/>
    </location>
</feature>
<name>A0A7C5AKK5_9BACT</name>
<feature type="domain" description="EamA" evidence="2">
    <location>
        <begin position="4"/>
        <end position="135"/>
    </location>
</feature>
<dbReference type="EMBL" id="DTKJ01000015">
    <property type="protein sequence ID" value="HGZ10934.1"/>
    <property type="molecule type" value="Genomic_DNA"/>
</dbReference>
<organism evidence="3">
    <name type="scientific">Desulfobacca acetoxidans</name>
    <dbReference type="NCBI Taxonomy" id="60893"/>
    <lineage>
        <taxon>Bacteria</taxon>
        <taxon>Pseudomonadati</taxon>
        <taxon>Thermodesulfobacteriota</taxon>
        <taxon>Desulfobaccia</taxon>
        <taxon>Desulfobaccales</taxon>
        <taxon>Desulfobaccaceae</taxon>
        <taxon>Desulfobacca</taxon>
    </lineage>
</organism>
<feature type="transmembrane region" description="Helical" evidence="1">
    <location>
        <begin position="88"/>
        <end position="112"/>
    </location>
</feature>
<reference evidence="3" key="1">
    <citation type="journal article" date="2020" name="mSystems">
        <title>Genome- and Community-Level Interaction Insights into Carbon Utilization and Element Cycling Functions of Hydrothermarchaeota in Hydrothermal Sediment.</title>
        <authorList>
            <person name="Zhou Z."/>
            <person name="Liu Y."/>
            <person name="Xu W."/>
            <person name="Pan J."/>
            <person name="Luo Z.H."/>
            <person name="Li M."/>
        </authorList>
    </citation>
    <scope>NUCLEOTIDE SEQUENCE [LARGE SCALE GENOMIC DNA]</scope>
    <source>
        <strain evidence="3">SpSt-853</strain>
    </source>
</reference>
<dbReference type="InterPro" id="IPR037185">
    <property type="entry name" value="EmrE-like"/>
</dbReference>
<comment type="caution">
    <text evidence="3">The sequence shown here is derived from an EMBL/GenBank/DDBJ whole genome shotgun (WGS) entry which is preliminary data.</text>
</comment>
<dbReference type="InterPro" id="IPR000620">
    <property type="entry name" value="EamA_dom"/>
</dbReference>
<dbReference type="Pfam" id="PF00892">
    <property type="entry name" value="EamA"/>
    <property type="match status" value="1"/>
</dbReference>
<evidence type="ECO:0000256" key="1">
    <source>
        <dbReference type="SAM" id="Phobius"/>
    </source>
</evidence>
<keyword evidence="1" id="KW-0812">Transmembrane</keyword>
<keyword evidence="1" id="KW-0472">Membrane</keyword>
<proteinExistence type="predicted"/>
<evidence type="ECO:0000259" key="2">
    <source>
        <dbReference type="Pfam" id="PF00892"/>
    </source>
</evidence>
<accession>A0A7C5AKK5</accession>
<sequence length="136" mass="14415">MSTWLGFSLVALVLWGLWGVFSKVATGHLGPQAAYLLGILGYLPIIFLLLYETGGRIAGPVWGWVAAGGAGAATAAALYFYYRALVEGPVSIVVPITSLYQVVTVILSYVFLGENLSPRQLAGLVLAVTAVWLLSE</sequence>